<dbReference type="RefSeq" id="WP_310095407.1">
    <property type="nucleotide sequence ID" value="NZ_JAVDTT010000004.1"/>
</dbReference>
<evidence type="ECO:0000256" key="2">
    <source>
        <dbReference type="ARBA" id="ARBA00022723"/>
    </source>
</evidence>
<reference evidence="8 9" key="1">
    <citation type="submission" date="2023-07" db="EMBL/GenBank/DDBJ databases">
        <title>Sorghum-associated microbial communities from plants grown in Nebraska, USA.</title>
        <authorList>
            <person name="Schachtman D."/>
        </authorList>
    </citation>
    <scope>NUCLEOTIDE SEQUENCE [LARGE SCALE GENOMIC DNA]</scope>
    <source>
        <strain evidence="8 9">BE107</strain>
    </source>
</reference>
<comment type="caution">
    <text evidence="8">The sequence shown here is derived from an EMBL/GenBank/DDBJ whole genome shotgun (WGS) entry which is preliminary data.</text>
</comment>
<gene>
    <name evidence="8" type="ORF">J2W94_003131</name>
</gene>
<comment type="similarity">
    <text evidence="1">Belongs to the metallo-beta-lactamase superfamily.</text>
</comment>
<keyword evidence="6" id="KW-0732">Signal</keyword>
<evidence type="ECO:0000313" key="9">
    <source>
        <dbReference type="Proteomes" id="UP001254759"/>
    </source>
</evidence>
<dbReference type="PROSITE" id="PS51257">
    <property type="entry name" value="PROKAR_LIPOPROTEIN"/>
    <property type="match status" value="1"/>
</dbReference>
<evidence type="ECO:0000256" key="1">
    <source>
        <dbReference type="ARBA" id="ARBA00007749"/>
    </source>
</evidence>
<protein>
    <submittedName>
        <fullName evidence="8">Glyoxylase-like metal-dependent hydrolase (Beta-lactamase superfamily II)</fullName>
    </submittedName>
</protein>
<dbReference type="SUPFAM" id="SSF56281">
    <property type="entry name" value="Metallo-hydrolase/oxidoreductase"/>
    <property type="match status" value="1"/>
</dbReference>
<evidence type="ECO:0000256" key="3">
    <source>
        <dbReference type="ARBA" id="ARBA00022801"/>
    </source>
</evidence>
<dbReference type="Gene3D" id="3.60.15.10">
    <property type="entry name" value="Ribonuclease Z/Hydroxyacylglutathione hydrolase-like"/>
    <property type="match status" value="1"/>
</dbReference>
<dbReference type="Proteomes" id="UP001254759">
    <property type="component" value="Unassembled WGS sequence"/>
</dbReference>
<dbReference type="PANTHER" id="PTHR42978:SF6">
    <property type="entry name" value="QUORUM-QUENCHING LACTONASE YTNP-RELATED"/>
    <property type="match status" value="1"/>
</dbReference>
<evidence type="ECO:0000256" key="4">
    <source>
        <dbReference type="ARBA" id="ARBA00022833"/>
    </source>
</evidence>
<feature type="region of interest" description="Disordered" evidence="5">
    <location>
        <begin position="18"/>
        <end position="41"/>
    </location>
</feature>
<evidence type="ECO:0000259" key="7">
    <source>
        <dbReference type="SMART" id="SM00849"/>
    </source>
</evidence>
<dbReference type="InterPro" id="IPR001279">
    <property type="entry name" value="Metallo-B-lactamas"/>
</dbReference>
<dbReference type="InterPro" id="IPR051013">
    <property type="entry name" value="MBL_superfamily_lactonases"/>
</dbReference>
<evidence type="ECO:0000256" key="5">
    <source>
        <dbReference type="SAM" id="MobiDB-lite"/>
    </source>
</evidence>
<accession>A0ABU1RVL3</accession>
<dbReference type="Pfam" id="PF00753">
    <property type="entry name" value="Lactamase_B"/>
    <property type="match status" value="1"/>
</dbReference>
<organism evidence="8 9">
    <name type="scientific">Pseudoxanthomonas sacheonensis</name>
    <dbReference type="NCBI Taxonomy" id="443615"/>
    <lineage>
        <taxon>Bacteria</taxon>
        <taxon>Pseudomonadati</taxon>
        <taxon>Pseudomonadota</taxon>
        <taxon>Gammaproteobacteria</taxon>
        <taxon>Lysobacterales</taxon>
        <taxon>Lysobacteraceae</taxon>
        <taxon>Pseudoxanthomonas</taxon>
    </lineage>
</organism>
<keyword evidence="9" id="KW-1185">Reference proteome</keyword>
<keyword evidence="3" id="KW-0378">Hydrolase</keyword>
<dbReference type="PANTHER" id="PTHR42978">
    <property type="entry name" value="QUORUM-QUENCHING LACTONASE YTNP-RELATED-RELATED"/>
    <property type="match status" value="1"/>
</dbReference>
<evidence type="ECO:0000313" key="8">
    <source>
        <dbReference type="EMBL" id="MDR6842826.1"/>
    </source>
</evidence>
<keyword evidence="2" id="KW-0479">Metal-binding</keyword>
<evidence type="ECO:0000256" key="6">
    <source>
        <dbReference type="SAM" id="SignalP"/>
    </source>
</evidence>
<proteinExistence type="inferred from homology"/>
<feature type="signal peptide" evidence="6">
    <location>
        <begin position="1"/>
        <end position="23"/>
    </location>
</feature>
<dbReference type="CDD" id="cd07720">
    <property type="entry name" value="OPHC2-like_MBL-fold"/>
    <property type="match status" value="1"/>
</dbReference>
<dbReference type="EMBL" id="JAVDTT010000004">
    <property type="protein sequence ID" value="MDR6842826.1"/>
    <property type="molecule type" value="Genomic_DNA"/>
</dbReference>
<feature type="chain" id="PRO_5045920370" evidence="6">
    <location>
        <begin position="24"/>
        <end position="317"/>
    </location>
</feature>
<feature type="domain" description="Metallo-beta-lactamase" evidence="7">
    <location>
        <begin position="99"/>
        <end position="289"/>
    </location>
</feature>
<dbReference type="SMART" id="SM00849">
    <property type="entry name" value="Lactamase_B"/>
    <property type="match status" value="1"/>
</dbReference>
<dbReference type="InterPro" id="IPR036866">
    <property type="entry name" value="RibonucZ/Hydroxyglut_hydro"/>
</dbReference>
<sequence length="317" mass="32937">MKLRLILAAAALSLVACSPPSTTTPAEPATEPAAAPAAPAPVSTDVHRFKIGALDAIALKDGDITVPNDGKTVGVGQPPAAVSALLAAAGQPTDKVEFSIQPLLVRTGNRIVLFDTGAGKADFAVAGRLVASLRAAEVDPAEVTDIFISHSHPDHVGGLVDAKGALVFPNATIHVSAVEWASMKSNAEQASLVHAIAPKVAAFQPGESIAPGVTAVAIYGHTSGHSGAEIVSQGERLLYIGDTAHHSIISVQRPDWKIAFDEDAPKAQAARRAMLQKAADEDLRVYAVHFPFPGLGRVRKQGADFVWIPEQRRGVPG</sequence>
<name>A0ABU1RVL3_9GAMM</name>
<keyword evidence="4" id="KW-0862">Zinc</keyword>